<organism evidence="1 2">
    <name type="scientific">Entamoeba nuttalli</name>
    <dbReference type="NCBI Taxonomy" id="412467"/>
    <lineage>
        <taxon>Eukaryota</taxon>
        <taxon>Amoebozoa</taxon>
        <taxon>Evosea</taxon>
        <taxon>Archamoebae</taxon>
        <taxon>Mastigamoebida</taxon>
        <taxon>Entamoebidae</taxon>
        <taxon>Entamoeba</taxon>
    </lineage>
</organism>
<reference evidence="1 2" key="1">
    <citation type="journal article" date="2019" name="PLoS Negl. Trop. Dis.">
        <title>Whole genome sequencing of Entamoeba nuttalli reveals mammalian host-related molecular signatures and a novel octapeptide-repeat surface protein.</title>
        <authorList>
            <person name="Tanaka M."/>
            <person name="Makiuchi T."/>
            <person name="Komiyama T."/>
            <person name="Shiina T."/>
            <person name="Osaki K."/>
            <person name="Tachibana H."/>
        </authorList>
    </citation>
    <scope>NUCLEOTIDE SEQUENCE [LARGE SCALE GENOMIC DNA]</scope>
    <source>
        <strain evidence="1 2">P19-061405</strain>
    </source>
</reference>
<proteinExistence type="predicted"/>
<sequence>MKYCGQIERVQLPQSITKISTESFKECIKLKEININQNKMKNEHFKCVKILNMMNNLN</sequence>
<protein>
    <recommendedName>
        <fullName evidence="3">Leucine rich repeat protein, BspA family protein</fullName>
    </recommendedName>
</protein>
<accession>A0ABQ0DGW2</accession>
<keyword evidence="2" id="KW-1185">Reference proteome</keyword>
<dbReference type="InterPro" id="IPR026906">
    <property type="entry name" value="LRR_5"/>
</dbReference>
<dbReference type="Proteomes" id="UP001628156">
    <property type="component" value="Unassembled WGS sequence"/>
</dbReference>
<gene>
    <name evidence="1" type="ORF">ENUP19_0093G0009</name>
</gene>
<evidence type="ECO:0000313" key="2">
    <source>
        <dbReference type="Proteomes" id="UP001628156"/>
    </source>
</evidence>
<comment type="caution">
    <text evidence="1">The sequence shown here is derived from an EMBL/GenBank/DDBJ whole genome shotgun (WGS) entry which is preliminary data.</text>
</comment>
<dbReference type="InterPro" id="IPR032675">
    <property type="entry name" value="LRR_dom_sf"/>
</dbReference>
<dbReference type="Pfam" id="PF13306">
    <property type="entry name" value="LRR_5"/>
    <property type="match status" value="1"/>
</dbReference>
<evidence type="ECO:0000313" key="1">
    <source>
        <dbReference type="EMBL" id="GAB1222089.1"/>
    </source>
</evidence>
<evidence type="ECO:0008006" key="3">
    <source>
        <dbReference type="Google" id="ProtNLM"/>
    </source>
</evidence>
<name>A0ABQ0DGW2_9EUKA</name>
<dbReference type="EMBL" id="BAAFRS010000093">
    <property type="protein sequence ID" value="GAB1222089.1"/>
    <property type="molecule type" value="Genomic_DNA"/>
</dbReference>
<dbReference type="Gene3D" id="3.80.10.10">
    <property type="entry name" value="Ribonuclease Inhibitor"/>
    <property type="match status" value="1"/>
</dbReference>